<protein>
    <recommendedName>
        <fullName evidence="4">Lipoprotein</fullName>
    </recommendedName>
</protein>
<dbReference type="EMBL" id="BAAAQD010000048">
    <property type="protein sequence ID" value="GAA1572424.1"/>
    <property type="molecule type" value="Genomic_DNA"/>
</dbReference>
<organism evidence="2 3">
    <name type="scientific">Dactylosporangium maewongense</name>
    <dbReference type="NCBI Taxonomy" id="634393"/>
    <lineage>
        <taxon>Bacteria</taxon>
        <taxon>Bacillati</taxon>
        <taxon>Actinomycetota</taxon>
        <taxon>Actinomycetes</taxon>
        <taxon>Micromonosporales</taxon>
        <taxon>Micromonosporaceae</taxon>
        <taxon>Dactylosporangium</taxon>
    </lineage>
</organism>
<evidence type="ECO:0008006" key="4">
    <source>
        <dbReference type="Google" id="ProtNLM"/>
    </source>
</evidence>
<comment type="caution">
    <text evidence="2">The sequence shown here is derived from an EMBL/GenBank/DDBJ whole genome shotgun (WGS) entry which is preliminary data.</text>
</comment>
<dbReference type="Proteomes" id="UP001501470">
    <property type="component" value="Unassembled WGS sequence"/>
</dbReference>
<evidence type="ECO:0000256" key="1">
    <source>
        <dbReference type="SAM" id="SignalP"/>
    </source>
</evidence>
<keyword evidence="1" id="KW-0732">Signal</keyword>
<dbReference type="RefSeq" id="WP_344514657.1">
    <property type="nucleotide sequence ID" value="NZ_BAAAQD010000048.1"/>
</dbReference>
<name>A0ABP4P2A2_9ACTN</name>
<keyword evidence="3" id="KW-1185">Reference proteome</keyword>
<accession>A0ABP4P2A2</accession>
<dbReference type="PROSITE" id="PS51257">
    <property type="entry name" value="PROKAR_LIPOPROTEIN"/>
    <property type="match status" value="1"/>
</dbReference>
<evidence type="ECO:0000313" key="2">
    <source>
        <dbReference type="EMBL" id="GAA1572424.1"/>
    </source>
</evidence>
<evidence type="ECO:0000313" key="3">
    <source>
        <dbReference type="Proteomes" id="UP001501470"/>
    </source>
</evidence>
<gene>
    <name evidence="2" type="ORF">GCM10009827_113040</name>
</gene>
<proteinExistence type="predicted"/>
<sequence>MFAPFRRHRTHALLLACAVLLGTMAACGDRDGSPGSGGGDAELVKALGRLADTENIRTSVRFADEAVTMHFPRKTGSVKWRGLIGRGSARLQPEVIRLPDYDIRLDNSEYVVTAGGSSRDVSLVAGGQFPVEVTRKLVAAGWRDDGGGLVAPPVLTGDGLQFLSIAMPRVHGEGGDLFVGGDDANWDDVRAAPERSLAANPTFRALAGCLGDVVAAYFRTRTRDERTYMIAAGVLRAGAGSSKPAKVVVCSSWSTAEDMDRSVTEQRQEYAHDRPAEVFRDVTVTALGGGLHMVRATAGTAEPDAILAMVDDGNAPGMQYG</sequence>
<feature type="signal peptide" evidence="1">
    <location>
        <begin position="1"/>
        <end position="25"/>
    </location>
</feature>
<feature type="chain" id="PRO_5047240047" description="Lipoprotein" evidence="1">
    <location>
        <begin position="26"/>
        <end position="321"/>
    </location>
</feature>
<reference evidence="3" key="1">
    <citation type="journal article" date="2019" name="Int. J. Syst. Evol. Microbiol.">
        <title>The Global Catalogue of Microorganisms (GCM) 10K type strain sequencing project: providing services to taxonomists for standard genome sequencing and annotation.</title>
        <authorList>
            <consortium name="The Broad Institute Genomics Platform"/>
            <consortium name="The Broad Institute Genome Sequencing Center for Infectious Disease"/>
            <person name="Wu L."/>
            <person name="Ma J."/>
        </authorList>
    </citation>
    <scope>NUCLEOTIDE SEQUENCE [LARGE SCALE GENOMIC DNA]</scope>
    <source>
        <strain evidence="3">JCM 15933</strain>
    </source>
</reference>